<dbReference type="CDD" id="cd16461">
    <property type="entry name" value="RING-H2_EL5-like"/>
    <property type="match status" value="1"/>
</dbReference>
<evidence type="ECO:0000256" key="13">
    <source>
        <dbReference type="ARBA" id="ARBA00024209"/>
    </source>
</evidence>
<dbReference type="EC" id="2.3.2.27" evidence="4"/>
<dbReference type="GO" id="GO:0008270">
    <property type="term" value="F:zinc ion binding"/>
    <property type="evidence" value="ECO:0007669"/>
    <property type="project" value="UniProtKB-KW"/>
</dbReference>
<dbReference type="InterPro" id="IPR013083">
    <property type="entry name" value="Znf_RING/FYVE/PHD"/>
</dbReference>
<keyword evidence="10" id="KW-0862">Zinc</keyword>
<keyword evidence="12 15" id="KW-0472">Membrane</keyword>
<dbReference type="SMART" id="SM00184">
    <property type="entry name" value="RING"/>
    <property type="match status" value="1"/>
</dbReference>
<evidence type="ECO:0000256" key="14">
    <source>
        <dbReference type="PROSITE-ProRule" id="PRU00175"/>
    </source>
</evidence>
<keyword evidence="7" id="KW-0479">Metal-binding</keyword>
<evidence type="ECO:0000256" key="1">
    <source>
        <dbReference type="ARBA" id="ARBA00000900"/>
    </source>
</evidence>
<dbReference type="GO" id="GO:0016020">
    <property type="term" value="C:membrane"/>
    <property type="evidence" value="ECO:0007669"/>
    <property type="project" value="UniProtKB-SubCell"/>
</dbReference>
<feature type="domain" description="RING-type" evidence="16">
    <location>
        <begin position="90"/>
        <end position="132"/>
    </location>
</feature>
<dbReference type="PROSITE" id="PS50089">
    <property type="entry name" value="ZF_RING_2"/>
    <property type="match status" value="1"/>
</dbReference>
<comment type="subcellular location">
    <subcellularLocation>
        <location evidence="2">Membrane</location>
        <topology evidence="2">Single-pass membrane protein</topology>
    </subcellularLocation>
</comment>
<evidence type="ECO:0000256" key="12">
    <source>
        <dbReference type="ARBA" id="ARBA00023136"/>
    </source>
</evidence>
<comment type="catalytic activity">
    <reaction evidence="1">
        <text>S-ubiquitinyl-[E2 ubiquitin-conjugating enzyme]-L-cysteine + [acceptor protein]-L-lysine = [E2 ubiquitin-conjugating enzyme]-L-cysteine + N(6)-ubiquitinyl-[acceptor protein]-L-lysine.</text>
        <dbReference type="EC" id="2.3.2.27"/>
    </reaction>
</comment>
<evidence type="ECO:0000256" key="2">
    <source>
        <dbReference type="ARBA" id="ARBA00004167"/>
    </source>
</evidence>
<dbReference type="SUPFAM" id="SSF57850">
    <property type="entry name" value="RING/U-box"/>
    <property type="match status" value="1"/>
</dbReference>
<keyword evidence="6 15" id="KW-0812">Transmembrane</keyword>
<proteinExistence type="inferred from homology"/>
<evidence type="ECO:0000256" key="5">
    <source>
        <dbReference type="ARBA" id="ARBA00022679"/>
    </source>
</evidence>
<comment type="caution">
    <text evidence="18">The sequence shown here is derived from an EMBL/GenBank/DDBJ whole genome shotgun (WGS) entry which is preliminary data.</text>
</comment>
<dbReference type="GO" id="GO:0061630">
    <property type="term" value="F:ubiquitin protein ligase activity"/>
    <property type="evidence" value="ECO:0007669"/>
    <property type="project" value="UniProtKB-EC"/>
</dbReference>
<dbReference type="PANTHER" id="PTHR14155">
    <property type="entry name" value="RING FINGER DOMAIN-CONTAINING"/>
    <property type="match status" value="1"/>
</dbReference>
<evidence type="ECO:0000259" key="16">
    <source>
        <dbReference type="PROSITE" id="PS50089"/>
    </source>
</evidence>
<dbReference type="Pfam" id="PF13639">
    <property type="entry name" value="zf-RING_2"/>
    <property type="match status" value="1"/>
</dbReference>
<evidence type="ECO:0000256" key="11">
    <source>
        <dbReference type="ARBA" id="ARBA00022989"/>
    </source>
</evidence>
<keyword evidence="19" id="KW-1185">Reference proteome</keyword>
<sequence>MQLSIPMFEATLVFCVLFFIGILSIYICLFCFQYELSGNNGANNDDDDNDSSTTEKGLDSKVIQTFPLLVYSDIKNHKKKINAIGTLLDCAVCLGEYEVEDMLRLLPKCRHVFHCECIDGWLDSHSTCPVCRSDLNPTVSDSTVNAADFV</sequence>
<evidence type="ECO:0000256" key="10">
    <source>
        <dbReference type="ARBA" id="ARBA00022833"/>
    </source>
</evidence>
<keyword evidence="9" id="KW-0833">Ubl conjugation pathway</keyword>
<dbReference type="PANTHER" id="PTHR14155:SF627">
    <property type="entry name" value="OS06G0192800 PROTEIN"/>
    <property type="match status" value="1"/>
</dbReference>
<organism evidence="18 19">
    <name type="scientific">Papaver atlanticum</name>
    <dbReference type="NCBI Taxonomy" id="357466"/>
    <lineage>
        <taxon>Eukaryota</taxon>
        <taxon>Viridiplantae</taxon>
        <taxon>Streptophyta</taxon>
        <taxon>Embryophyta</taxon>
        <taxon>Tracheophyta</taxon>
        <taxon>Spermatophyta</taxon>
        <taxon>Magnoliopsida</taxon>
        <taxon>Ranunculales</taxon>
        <taxon>Papaveraceae</taxon>
        <taxon>Papaveroideae</taxon>
        <taxon>Papaver</taxon>
    </lineage>
</organism>
<evidence type="ECO:0000313" key="18">
    <source>
        <dbReference type="EMBL" id="KAI3869331.1"/>
    </source>
</evidence>
<evidence type="ECO:0000256" key="15">
    <source>
        <dbReference type="SAM" id="Phobius"/>
    </source>
</evidence>
<protein>
    <recommendedName>
        <fullName evidence="4">RING-type E3 ubiquitin transferase</fullName>
        <ecNumber evidence="4">2.3.2.27</ecNumber>
    </recommendedName>
</protein>
<keyword evidence="11 15" id="KW-1133">Transmembrane helix</keyword>
<dbReference type="InterPro" id="IPR001841">
    <property type="entry name" value="Znf_RING"/>
</dbReference>
<dbReference type="EMBL" id="JAJJMB010013298">
    <property type="protein sequence ID" value="KAI3869331.1"/>
    <property type="molecule type" value="Genomic_DNA"/>
</dbReference>
<dbReference type="InterPro" id="IPR053238">
    <property type="entry name" value="RING-H2_zinc_finger"/>
</dbReference>
<dbReference type="EMBL" id="JAJJMB010013780">
    <property type="protein sequence ID" value="KAI3865620.1"/>
    <property type="molecule type" value="Genomic_DNA"/>
</dbReference>
<gene>
    <name evidence="17" type="ORF">MKW98_019833</name>
    <name evidence="18" type="ORF">MKW98_024472</name>
</gene>
<evidence type="ECO:0000313" key="17">
    <source>
        <dbReference type="EMBL" id="KAI3865620.1"/>
    </source>
</evidence>
<dbReference type="AlphaFoldDB" id="A0AAD4XA52"/>
<accession>A0AAD4XA52</accession>
<dbReference type="Gene3D" id="3.30.40.10">
    <property type="entry name" value="Zinc/RING finger domain, C3HC4 (zinc finger)"/>
    <property type="match status" value="1"/>
</dbReference>
<name>A0AAD4XA52_9MAGN</name>
<dbReference type="FunFam" id="3.30.40.10:FF:000187">
    <property type="entry name" value="E3 ubiquitin-protein ligase ATL6"/>
    <property type="match status" value="1"/>
</dbReference>
<evidence type="ECO:0000256" key="4">
    <source>
        <dbReference type="ARBA" id="ARBA00012483"/>
    </source>
</evidence>
<evidence type="ECO:0000256" key="7">
    <source>
        <dbReference type="ARBA" id="ARBA00022723"/>
    </source>
</evidence>
<comment type="similarity">
    <text evidence="13">Belongs to the RING-type zinc finger family. ATL subfamily.</text>
</comment>
<reference evidence="18" key="1">
    <citation type="submission" date="2022-04" db="EMBL/GenBank/DDBJ databases">
        <title>A functionally conserved STORR gene fusion in Papaver species that diverged 16.8 million years ago.</title>
        <authorList>
            <person name="Catania T."/>
        </authorList>
    </citation>
    <scope>NUCLEOTIDE SEQUENCE</scope>
    <source>
        <strain evidence="18">S-188037</strain>
    </source>
</reference>
<evidence type="ECO:0000256" key="6">
    <source>
        <dbReference type="ARBA" id="ARBA00022692"/>
    </source>
</evidence>
<comment type="pathway">
    <text evidence="3">Protein modification; protein ubiquitination.</text>
</comment>
<keyword evidence="8 14" id="KW-0863">Zinc-finger</keyword>
<evidence type="ECO:0000256" key="8">
    <source>
        <dbReference type="ARBA" id="ARBA00022771"/>
    </source>
</evidence>
<evidence type="ECO:0000313" key="19">
    <source>
        <dbReference type="Proteomes" id="UP001202328"/>
    </source>
</evidence>
<evidence type="ECO:0000256" key="3">
    <source>
        <dbReference type="ARBA" id="ARBA00004906"/>
    </source>
</evidence>
<feature type="transmembrane region" description="Helical" evidence="15">
    <location>
        <begin position="12"/>
        <end position="36"/>
    </location>
</feature>
<keyword evidence="5" id="KW-0808">Transferase</keyword>
<dbReference type="Proteomes" id="UP001202328">
    <property type="component" value="Unassembled WGS sequence"/>
</dbReference>
<evidence type="ECO:0000256" key="9">
    <source>
        <dbReference type="ARBA" id="ARBA00022786"/>
    </source>
</evidence>